<dbReference type="CDD" id="cd06225">
    <property type="entry name" value="HAMP"/>
    <property type="match status" value="1"/>
</dbReference>
<evidence type="ECO:0000256" key="15">
    <source>
        <dbReference type="SAM" id="Phobius"/>
    </source>
</evidence>
<evidence type="ECO:0000256" key="3">
    <source>
        <dbReference type="ARBA" id="ARBA00012438"/>
    </source>
</evidence>
<dbReference type="SMART" id="SM00387">
    <property type="entry name" value="HATPase_c"/>
    <property type="match status" value="1"/>
</dbReference>
<dbReference type="InterPro" id="IPR036890">
    <property type="entry name" value="HATPase_C_sf"/>
</dbReference>
<dbReference type="EC" id="2.7.13.3" evidence="3"/>
<dbReference type="InterPro" id="IPR004358">
    <property type="entry name" value="Sig_transdc_His_kin-like_C"/>
</dbReference>
<keyword evidence="5" id="KW-0997">Cell inner membrane</keyword>
<organism evidence="18 19">
    <name type="scientific">Halovulum marinum</name>
    <dbReference type="NCBI Taxonomy" id="2662447"/>
    <lineage>
        <taxon>Bacteria</taxon>
        <taxon>Pseudomonadati</taxon>
        <taxon>Pseudomonadota</taxon>
        <taxon>Alphaproteobacteria</taxon>
        <taxon>Rhodobacterales</taxon>
        <taxon>Paracoccaceae</taxon>
        <taxon>Halovulum</taxon>
    </lineage>
</organism>
<dbReference type="PANTHER" id="PTHR44936:SF5">
    <property type="entry name" value="SENSOR HISTIDINE KINASE ENVZ"/>
    <property type="match status" value="1"/>
</dbReference>
<dbReference type="GO" id="GO:0000155">
    <property type="term" value="F:phosphorelay sensor kinase activity"/>
    <property type="evidence" value="ECO:0007669"/>
    <property type="project" value="InterPro"/>
</dbReference>
<keyword evidence="9" id="KW-0547">Nucleotide-binding</keyword>
<dbReference type="GO" id="GO:0005886">
    <property type="term" value="C:plasma membrane"/>
    <property type="evidence" value="ECO:0007669"/>
    <property type="project" value="UniProtKB-SubCell"/>
</dbReference>
<evidence type="ECO:0000256" key="12">
    <source>
        <dbReference type="ARBA" id="ARBA00022989"/>
    </source>
</evidence>
<dbReference type="InterPro" id="IPR036097">
    <property type="entry name" value="HisK_dim/P_sf"/>
</dbReference>
<feature type="transmembrane region" description="Helical" evidence="15">
    <location>
        <begin position="12"/>
        <end position="32"/>
    </location>
</feature>
<dbReference type="PANTHER" id="PTHR44936">
    <property type="entry name" value="SENSOR PROTEIN CREC"/>
    <property type="match status" value="1"/>
</dbReference>
<dbReference type="SUPFAM" id="SSF47384">
    <property type="entry name" value="Homodimeric domain of signal transducing histidine kinase"/>
    <property type="match status" value="1"/>
</dbReference>
<feature type="transmembrane region" description="Helical" evidence="15">
    <location>
        <begin position="178"/>
        <end position="202"/>
    </location>
</feature>
<dbReference type="PRINTS" id="PR00344">
    <property type="entry name" value="BCTRLSENSOR"/>
</dbReference>
<feature type="domain" description="HAMP" evidence="17">
    <location>
        <begin position="203"/>
        <end position="255"/>
    </location>
</feature>
<evidence type="ECO:0000256" key="14">
    <source>
        <dbReference type="ARBA" id="ARBA00023136"/>
    </source>
</evidence>
<evidence type="ECO:0000313" key="19">
    <source>
        <dbReference type="Proteomes" id="UP000474957"/>
    </source>
</evidence>
<dbReference type="InterPro" id="IPR005467">
    <property type="entry name" value="His_kinase_dom"/>
</dbReference>
<evidence type="ECO:0000256" key="7">
    <source>
        <dbReference type="ARBA" id="ARBA00022679"/>
    </source>
</evidence>
<comment type="caution">
    <text evidence="18">The sequence shown here is derived from an EMBL/GenBank/DDBJ whole genome shotgun (WGS) entry which is preliminary data.</text>
</comment>
<name>A0A6L5Z3P6_9RHOB</name>
<dbReference type="Proteomes" id="UP000474957">
    <property type="component" value="Unassembled WGS sequence"/>
</dbReference>
<keyword evidence="7" id="KW-0808">Transferase</keyword>
<sequence length="469" mass="51391">MPRAIDSLRGQLVLLIIAALAVAQTISLWLFVDERGLAVRAALGFEAAGRAANVALLLEEAPESLQQAILRAANSPLVRFELSDTPAVDHSSHADGGAVEARVRGLLGGAQAREIRVELHEVERGIMPMPHLASEMAKMHLAMMRGELSAIEMQLSIALTGGQWLNVGTRFERPPLQWPWASIVSFGITAMIILVSACWFLLTRLTGPLLRIAHAADRLGRGEAVDPLPLIGPSEVRGLTQAFNRMQARLTRFVADRTRLLAALGHDLRSPLTAMRVRAEMVDEDETRESLVASVEEMQEMVDATLAFASGMASTEAYENVELGAYLKQLQADMIDGFTLDAADSLWVRLRPKSVRRALRNIIENAQRYGGGAEVTYRHDTEHVEIHVADRGPGIPETELEQVFEPFFRLEKSRSRETGGTGLGLSTARTIVRAHGGDVALSNRTEGGLLVTVTLPLETAREQEERNMR</sequence>
<dbReference type="InterPro" id="IPR050980">
    <property type="entry name" value="2C_sensor_his_kinase"/>
</dbReference>
<keyword evidence="6" id="KW-0597">Phosphoprotein</keyword>
<dbReference type="PROSITE" id="PS50885">
    <property type="entry name" value="HAMP"/>
    <property type="match status" value="1"/>
</dbReference>
<dbReference type="SMART" id="SM00304">
    <property type="entry name" value="HAMP"/>
    <property type="match status" value="1"/>
</dbReference>
<proteinExistence type="predicted"/>
<gene>
    <name evidence="18" type="ORF">GE300_16385</name>
</gene>
<evidence type="ECO:0000256" key="6">
    <source>
        <dbReference type="ARBA" id="ARBA00022553"/>
    </source>
</evidence>
<evidence type="ECO:0000256" key="10">
    <source>
        <dbReference type="ARBA" id="ARBA00022777"/>
    </source>
</evidence>
<keyword evidence="13" id="KW-0902">Two-component regulatory system</keyword>
<evidence type="ECO:0000256" key="4">
    <source>
        <dbReference type="ARBA" id="ARBA00022475"/>
    </source>
</evidence>
<dbReference type="SMART" id="SM00388">
    <property type="entry name" value="HisKA"/>
    <property type="match status" value="1"/>
</dbReference>
<dbReference type="RefSeq" id="WP_154448044.1">
    <property type="nucleotide sequence ID" value="NZ_WIND01000016.1"/>
</dbReference>
<feature type="domain" description="Histidine kinase" evidence="16">
    <location>
        <begin position="263"/>
        <end position="459"/>
    </location>
</feature>
<evidence type="ECO:0000256" key="8">
    <source>
        <dbReference type="ARBA" id="ARBA00022692"/>
    </source>
</evidence>
<accession>A0A6L5Z3P6</accession>
<dbReference type="PROSITE" id="PS50109">
    <property type="entry name" value="HIS_KIN"/>
    <property type="match status" value="1"/>
</dbReference>
<keyword evidence="4" id="KW-1003">Cell membrane</keyword>
<keyword evidence="12 15" id="KW-1133">Transmembrane helix</keyword>
<dbReference type="SUPFAM" id="SSF158472">
    <property type="entry name" value="HAMP domain-like"/>
    <property type="match status" value="1"/>
</dbReference>
<dbReference type="InterPro" id="IPR003594">
    <property type="entry name" value="HATPase_dom"/>
</dbReference>
<keyword evidence="14 15" id="KW-0472">Membrane</keyword>
<dbReference type="GO" id="GO:0005524">
    <property type="term" value="F:ATP binding"/>
    <property type="evidence" value="ECO:0007669"/>
    <property type="project" value="UniProtKB-KW"/>
</dbReference>
<protein>
    <recommendedName>
        <fullName evidence="3">histidine kinase</fullName>
        <ecNumber evidence="3">2.7.13.3</ecNumber>
    </recommendedName>
</protein>
<comment type="subcellular location">
    <subcellularLocation>
        <location evidence="2">Cell inner membrane</location>
        <topology evidence="2">Multi-pass membrane protein</topology>
    </subcellularLocation>
</comment>
<evidence type="ECO:0000256" key="2">
    <source>
        <dbReference type="ARBA" id="ARBA00004429"/>
    </source>
</evidence>
<dbReference type="EMBL" id="WIND01000016">
    <property type="protein sequence ID" value="MSU91168.1"/>
    <property type="molecule type" value="Genomic_DNA"/>
</dbReference>
<dbReference type="SUPFAM" id="SSF55874">
    <property type="entry name" value="ATPase domain of HSP90 chaperone/DNA topoisomerase II/histidine kinase"/>
    <property type="match status" value="1"/>
</dbReference>
<evidence type="ECO:0000256" key="11">
    <source>
        <dbReference type="ARBA" id="ARBA00022840"/>
    </source>
</evidence>
<dbReference type="Pfam" id="PF02518">
    <property type="entry name" value="HATPase_c"/>
    <property type="match status" value="1"/>
</dbReference>
<dbReference type="Pfam" id="PF00512">
    <property type="entry name" value="HisKA"/>
    <property type="match status" value="1"/>
</dbReference>
<dbReference type="Pfam" id="PF00672">
    <property type="entry name" value="HAMP"/>
    <property type="match status" value="1"/>
</dbReference>
<dbReference type="AlphaFoldDB" id="A0A6L5Z3P6"/>
<keyword evidence="8 15" id="KW-0812">Transmembrane</keyword>
<evidence type="ECO:0000313" key="18">
    <source>
        <dbReference type="EMBL" id="MSU91168.1"/>
    </source>
</evidence>
<dbReference type="InterPro" id="IPR003660">
    <property type="entry name" value="HAMP_dom"/>
</dbReference>
<keyword evidence="19" id="KW-1185">Reference proteome</keyword>
<evidence type="ECO:0000259" key="16">
    <source>
        <dbReference type="PROSITE" id="PS50109"/>
    </source>
</evidence>
<evidence type="ECO:0000256" key="13">
    <source>
        <dbReference type="ARBA" id="ARBA00023012"/>
    </source>
</evidence>
<comment type="catalytic activity">
    <reaction evidence="1">
        <text>ATP + protein L-histidine = ADP + protein N-phospho-L-histidine.</text>
        <dbReference type="EC" id="2.7.13.3"/>
    </reaction>
</comment>
<keyword evidence="11" id="KW-0067">ATP-binding</keyword>
<evidence type="ECO:0000256" key="1">
    <source>
        <dbReference type="ARBA" id="ARBA00000085"/>
    </source>
</evidence>
<reference evidence="18 19" key="1">
    <citation type="submission" date="2019-10" db="EMBL/GenBank/DDBJ databases">
        <title>Cognatihalovulum marinum gen. nov. sp. nov., a new member of the family Rhodobacteraceae isolated from deep seawater of the Northwest Indian Ocean.</title>
        <authorList>
            <person name="Ruan C."/>
            <person name="Wang J."/>
            <person name="Zheng X."/>
            <person name="Song L."/>
            <person name="Zhu Y."/>
            <person name="Huang Y."/>
            <person name="Lu Z."/>
            <person name="Du W."/>
            <person name="Huang L."/>
            <person name="Dai X."/>
        </authorList>
    </citation>
    <scope>NUCLEOTIDE SEQUENCE [LARGE SCALE GENOMIC DNA]</scope>
    <source>
        <strain evidence="18 19">2CG4</strain>
    </source>
</reference>
<evidence type="ECO:0000256" key="9">
    <source>
        <dbReference type="ARBA" id="ARBA00022741"/>
    </source>
</evidence>
<dbReference type="Gene3D" id="3.30.565.10">
    <property type="entry name" value="Histidine kinase-like ATPase, C-terminal domain"/>
    <property type="match status" value="1"/>
</dbReference>
<dbReference type="Gene3D" id="1.10.287.130">
    <property type="match status" value="1"/>
</dbReference>
<evidence type="ECO:0000256" key="5">
    <source>
        <dbReference type="ARBA" id="ARBA00022519"/>
    </source>
</evidence>
<dbReference type="CDD" id="cd00082">
    <property type="entry name" value="HisKA"/>
    <property type="match status" value="1"/>
</dbReference>
<evidence type="ECO:0000259" key="17">
    <source>
        <dbReference type="PROSITE" id="PS50885"/>
    </source>
</evidence>
<dbReference type="InterPro" id="IPR003661">
    <property type="entry name" value="HisK_dim/P_dom"/>
</dbReference>
<keyword evidence="10" id="KW-0418">Kinase</keyword>